<keyword evidence="2" id="KW-1185">Reference proteome</keyword>
<proteinExistence type="predicted"/>
<accession>A0ABD3I026</accession>
<evidence type="ECO:0000313" key="1">
    <source>
        <dbReference type="EMBL" id="KAL3696571.1"/>
    </source>
</evidence>
<dbReference type="Proteomes" id="UP001633002">
    <property type="component" value="Unassembled WGS sequence"/>
</dbReference>
<evidence type="ECO:0000313" key="2">
    <source>
        <dbReference type="Proteomes" id="UP001633002"/>
    </source>
</evidence>
<gene>
    <name evidence="1" type="ORF">R1sor_010647</name>
</gene>
<name>A0ABD3I026_9MARC</name>
<dbReference type="AlphaFoldDB" id="A0ABD3I026"/>
<protein>
    <submittedName>
        <fullName evidence="1">Uncharacterized protein</fullName>
    </submittedName>
</protein>
<dbReference type="EMBL" id="JBJQOH010000002">
    <property type="protein sequence ID" value="KAL3696571.1"/>
    <property type="molecule type" value="Genomic_DNA"/>
</dbReference>
<sequence>MSWRAENIGEHSVLVLKLRTNLCLQNDQTTIANKIIEEQHDMIEKLTKTKIELEEAIKPKDDHIMELESELEWIDQHEVEEKESSIGNFRDALGHIYDVMKKKYLTKKTKKSTIFKLADQTKSDYEMILRKDRDVFEGFKSHLLSKTDAPLYPEGRIRGMDRA</sequence>
<reference evidence="1 2" key="1">
    <citation type="submission" date="2024-09" db="EMBL/GenBank/DDBJ databases">
        <title>Chromosome-scale assembly of Riccia sorocarpa.</title>
        <authorList>
            <person name="Paukszto L."/>
        </authorList>
    </citation>
    <scope>NUCLEOTIDE SEQUENCE [LARGE SCALE GENOMIC DNA]</scope>
    <source>
        <strain evidence="1">LP-2024</strain>
        <tissue evidence="1">Aerial parts of the thallus</tissue>
    </source>
</reference>
<comment type="caution">
    <text evidence="1">The sequence shown here is derived from an EMBL/GenBank/DDBJ whole genome shotgun (WGS) entry which is preliminary data.</text>
</comment>
<organism evidence="1 2">
    <name type="scientific">Riccia sorocarpa</name>
    <dbReference type="NCBI Taxonomy" id="122646"/>
    <lineage>
        <taxon>Eukaryota</taxon>
        <taxon>Viridiplantae</taxon>
        <taxon>Streptophyta</taxon>
        <taxon>Embryophyta</taxon>
        <taxon>Marchantiophyta</taxon>
        <taxon>Marchantiopsida</taxon>
        <taxon>Marchantiidae</taxon>
        <taxon>Marchantiales</taxon>
        <taxon>Ricciaceae</taxon>
        <taxon>Riccia</taxon>
    </lineage>
</organism>